<reference evidence="2" key="1">
    <citation type="submission" date="2022-03" db="EMBL/GenBank/DDBJ databases">
        <title>Brevibacterium spongiae sp. nov., isolated from marine sponge.</title>
        <authorList>
            <person name="Li Z."/>
            <person name="Zhang M."/>
        </authorList>
    </citation>
    <scope>NUCLEOTIDE SEQUENCE</scope>
    <source>
        <strain evidence="2">WHS-Z9</strain>
    </source>
</reference>
<sequence length="260" mass="27508">METTVRAAARGPFRFVRRLSRWQMAFLLPCLAMVVALLLHIAQWVTSWISTALAQALGGADACPDLVTDFGVDSDAIEIIDRAPFGFVCQASTYDGGTAMIEHSGATSAMFITSVGLAALGSAVLLGVLLAFTVTRLLATAPSPRDDVGVDRWALLLIGIGVFVVPLMMIGQYLQWYSASKSGGGSGICPESVSGNDVLGFSVTADYLPPSLTCSGDTVTGQEFSVTQYGFPFYGFLAGLILAAVGLVVLIVVRMRARRR</sequence>
<keyword evidence="3" id="KW-1185">Reference proteome</keyword>
<organism evidence="2 3">
    <name type="scientific">Brevibacterium spongiae</name>
    <dbReference type="NCBI Taxonomy" id="2909672"/>
    <lineage>
        <taxon>Bacteria</taxon>
        <taxon>Bacillati</taxon>
        <taxon>Actinomycetota</taxon>
        <taxon>Actinomycetes</taxon>
        <taxon>Micrococcales</taxon>
        <taxon>Brevibacteriaceae</taxon>
        <taxon>Brevibacterium</taxon>
    </lineage>
</organism>
<feature type="transmembrane region" description="Helical" evidence="1">
    <location>
        <begin position="109"/>
        <end position="132"/>
    </location>
</feature>
<dbReference type="RefSeq" id="WP_265418956.1">
    <property type="nucleotide sequence ID" value="NZ_CP093443.1"/>
</dbReference>
<name>A0ABY5SPW7_9MICO</name>
<evidence type="ECO:0000313" key="3">
    <source>
        <dbReference type="Proteomes" id="UP001064879"/>
    </source>
</evidence>
<evidence type="ECO:0000313" key="2">
    <source>
        <dbReference type="EMBL" id="UVI36355.1"/>
    </source>
</evidence>
<proteinExistence type="predicted"/>
<keyword evidence="1" id="KW-0472">Membrane</keyword>
<keyword evidence="1" id="KW-1133">Transmembrane helix</keyword>
<gene>
    <name evidence="2" type="ORF">L1F31_01415</name>
</gene>
<keyword evidence="1" id="KW-0812">Transmembrane</keyword>
<feature type="transmembrane region" description="Helical" evidence="1">
    <location>
        <begin position="233"/>
        <end position="253"/>
    </location>
</feature>
<dbReference type="Proteomes" id="UP001064879">
    <property type="component" value="Chromosome"/>
</dbReference>
<feature type="transmembrane region" description="Helical" evidence="1">
    <location>
        <begin position="24"/>
        <end position="45"/>
    </location>
</feature>
<accession>A0ABY5SPW7</accession>
<dbReference type="EMBL" id="CP093443">
    <property type="protein sequence ID" value="UVI36355.1"/>
    <property type="molecule type" value="Genomic_DNA"/>
</dbReference>
<protein>
    <submittedName>
        <fullName evidence="2">Uncharacterized protein</fullName>
    </submittedName>
</protein>
<feature type="transmembrane region" description="Helical" evidence="1">
    <location>
        <begin position="153"/>
        <end position="174"/>
    </location>
</feature>
<evidence type="ECO:0000256" key="1">
    <source>
        <dbReference type="SAM" id="Phobius"/>
    </source>
</evidence>